<name>A0A6J5UEA4_PRUAR</name>
<dbReference type="InterPro" id="IPR036396">
    <property type="entry name" value="Cyt_P450_sf"/>
</dbReference>
<feature type="chain" id="PRO_5026875368" description="Cytochrome P450" evidence="7">
    <location>
        <begin position="26"/>
        <end position="71"/>
    </location>
</feature>
<reference evidence="8 9" key="1">
    <citation type="submission" date="2020-05" db="EMBL/GenBank/DDBJ databases">
        <authorList>
            <person name="Campoy J."/>
            <person name="Schneeberger K."/>
            <person name="Spophaly S."/>
        </authorList>
    </citation>
    <scope>NUCLEOTIDE SEQUENCE [LARGE SCALE GENOMIC DNA]</scope>
    <source>
        <strain evidence="8">PruArmRojPasFocal</strain>
    </source>
</reference>
<evidence type="ECO:0000256" key="2">
    <source>
        <dbReference type="ARBA" id="ARBA00022723"/>
    </source>
</evidence>
<keyword evidence="2 6" id="KW-0479">Metal-binding</keyword>
<proteinExistence type="inferred from homology"/>
<evidence type="ECO:0000313" key="9">
    <source>
        <dbReference type="Proteomes" id="UP000507222"/>
    </source>
</evidence>
<evidence type="ECO:0008006" key="10">
    <source>
        <dbReference type="Google" id="ProtNLM"/>
    </source>
</evidence>
<accession>A0A6J5UEA4</accession>
<dbReference type="AlphaFoldDB" id="A0A6J5UEA4"/>
<dbReference type="Proteomes" id="UP000507222">
    <property type="component" value="Unassembled WGS sequence"/>
</dbReference>
<sequence length="71" mass="7630">MPFGSGRRVCPGISMGLQTTLLTLASFLHSFDVTTRGNAAVDMSASAGLTNRKLTPLDVLIKPRLSPHLYE</sequence>
<dbReference type="Pfam" id="PF00067">
    <property type="entry name" value="p450"/>
    <property type="match status" value="1"/>
</dbReference>
<evidence type="ECO:0000256" key="4">
    <source>
        <dbReference type="ARBA" id="ARBA00023004"/>
    </source>
</evidence>
<dbReference type="SUPFAM" id="SSF48264">
    <property type="entry name" value="Cytochrome P450"/>
    <property type="match status" value="1"/>
</dbReference>
<dbReference type="GO" id="GO:0016705">
    <property type="term" value="F:oxidoreductase activity, acting on paired donors, with incorporation or reduction of molecular oxygen"/>
    <property type="evidence" value="ECO:0007669"/>
    <property type="project" value="InterPro"/>
</dbReference>
<dbReference type="GO" id="GO:0005506">
    <property type="term" value="F:iron ion binding"/>
    <property type="evidence" value="ECO:0007669"/>
    <property type="project" value="InterPro"/>
</dbReference>
<organism evidence="8 9">
    <name type="scientific">Prunus armeniaca</name>
    <name type="common">Apricot</name>
    <name type="synonym">Armeniaca vulgaris</name>
    <dbReference type="NCBI Taxonomy" id="36596"/>
    <lineage>
        <taxon>Eukaryota</taxon>
        <taxon>Viridiplantae</taxon>
        <taxon>Streptophyta</taxon>
        <taxon>Embryophyta</taxon>
        <taxon>Tracheophyta</taxon>
        <taxon>Spermatophyta</taxon>
        <taxon>Magnoliopsida</taxon>
        <taxon>eudicotyledons</taxon>
        <taxon>Gunneridae</taxon>
        <taxon>Pentapetalae</taxon>
        <taxon>rosids</taxon>
        <taxon>fabids</taxon>
        <taxon>Rosales</taxon>
        <taxon>Rosaceae</taxon>
        <taxon>Amygdaloideae</taxon>
        <taxon>Amygdaleae</taxon>
        <taxon>Prunus</taxon>
    </lineage>
</organism>
<keyword evidence="3 6" id="KW-0560">Oxidoreductase</keyword>
<evidence type="ECO:0000256" key="5">
    <source>
        <dbReference type="ARBA" id="ARBA00023033"/>
    </source>
</evidence>
<evidence type="ECO:0000256" key="7">
    <source>
        <dbReference type="SAM" id="SignalP"/>
    </source>
</evidence>
<gene>
    <name evidence="8" type="ORF">CURHAP_LOCUS19289</name>
</gene>
<keyword evidence="7" id="KW-0732">Signal</keyword>
<dbReference type="InterPro" id="IPR001128">
    <property type="entry name" value="Cyt_P450"/>
</dbReference>
<dbReference type="GO" id="GO:0004497">
    <property type="term" value="F:monooxygenase activity"/>
    <property type="evidence" value="ECO:0007669"/>
    <property type="project" value="UniProtKB-KW"/>
</dbReference>
<evidence type="ECO:0000256" key="1">
    <source>
        <dbReference type="ARBA" id="ARBA00022617"/>
    </source>
</evidence>
<evidence type="ECO:0000313" key="8">
    <source>
        <dbReference type="EMBL" id="CAB4272578.1"/>
    </source>
</evidence>
<dbReference type="PANTHER" id="PTHR47947">
    <property type="entry name" value="CYTOCHROME P450 82C3-RELATED"/>
    <property type="match status" value="1"/>
</dbReference>
<evidence type="ECO:0000256" key="6">
    <source>
        <dbReference type="RuleBase" id="RU000461"/>
    </source>
</evidence>
<dbReference type="EMBL" id="CAEKDK010000003">
    <property type="protein sequence ID" value="CAB4272578.1"/>
    <property type="molecule type" value="Genomic_DNA"/>
</dbReference>
<keyword evidence="4 6" id="KW-0408">Iron</keyword>
<protein>
    <recommendedName>
        <fullName evidence="10">Cytochrome P450</fullName>
    </recommendedName>
</protein>
<dbReference type="PROSITE" id="PS00086">
    <property type="entry name" value="CYTOCHROME_P450"/>
    <property type="match status" value="1"/>
</dbReference>
<keyword evidence="1 6" id="KW-0349">Heme</keyword>
<dbReference type="GO" id="GO:0020037">
    <property type="term" value="F:heme binding"/>
    <property type="evidence" value="ECO:0007669"/>
    <property type="project" value="InterPro"/>
</dbReference>
<keyword evidence="5 6" id="KW-0503">Monooxygenase</keyword>
<dbReference type="PANTHER" id="PTHR47947:SF38">
    <property type="entry name" value="CYTOCHROME P450 CYP82D47-LIKE"/>
    <property type="match status" value="1"/>
</dbReference>
<dbReference type="InterPro" id="IPR050651">
    <property type="entry name" value="Plant_Cytochrome_P450_Monoox"/>
</dbReference>
<dbReference type="Gene3D" id="1.10.630.10">
    <property type="entry name" value="Cytochrome P450"/>
    <property type="match status" value="1"/>
</dbReference>
<evidence type="ECO:0000256" key="3">
    <source>
        <dbReference type="ARBA" id="ARBA00023002"/>
    </source>
</evidence>
<feature type="signal peptide" evidence="7">
    <location>
        <begin position="1"/>
        <end position="25"/>
    </location>
</feature>
<comment type="similarity">
    <text evidence="6">Belongs to the cytochrome P450 family.</text>
</comment>
<dbReference type="InterPro" id="IPR017972">
    <property type="entry name" value="Cyt_P450_CS"/>
</dbReference>